<accession>A0A1M6LAY1</accession>
<dbReference type="Proteomes" id="UP000243547">
    <property type="component" value="Unassembled WGS sequence"/>
</dbReference>
<evidence type="ECO:0000256" key="3">
    <source>
        <dbReference type="ARBA" id="ARBA00022475"/>
    </source>
</evidence>
<evidence type="ECO:0000313" key="10">
    <source>
        <dbReference type="EMBL" id="SHJ68361.1"/>
    </source>
</evidence>
<proteinExistence type="inferred from homology"/>
<comment type="subcellular location">
    <subcellularLocation>
        <location evidence="1">Cell membrane</location>
        <topology evidence="1">Multi-pass membrane protein</topology>
    </subcellularLocation>
</comment>
<dbReference type="PANTHER" id="PTHR30487">
    <property type="entry name" value="TYPE 4 PREPILIN-LIKE PROTEINS LEADER PEPTIDE-PROCESSING ENZYME"/>
    <property type="match status" value="1"/>
</dbReference>
<feature type="transmembrane region" description="Helical" evidence="7">
    <location>
        <begin position="145"/>
        <end position="165"/>
    </location>
</feature>
<feature type="transmembrane region" description="Helical" evidence="7">
    <location>
        <begin position="214"/>
        <end position="232"/>
    </location>
</feature>
<evidence type="ECO:0000256" key="4">
    <source>
        <dbReference type="ARBA" id="ARBA00022692"/>
    </source>
</evidence>
<evidence type="ECO:0000313" key="11">
    <source>
        <dbReference type="Proteomes" id="UP000243547"/>
    </source>
</evidence>
<reference evidence="11" key="1">
    <citation type="submission" date="2016-11" db="EMBL/GenBank/DDBJ databases">
        <authorList>
            <person name="Varghese N."/>
            <person name="Submissions S."/>
        </authorList>
    </citation>
    <scope>NUCLEOTIDE SEQUENCE [LARGE SCALE GENOMIC DNA]</scope>
    <source>
        <strain evidence="11">DSM 14826</strain>
    </source>
</reference>
<evidence type="ECO:0000259" key="8">
    <source>
        <dbReference type="Pfam" id="PF01478"/>
    </source>
</evidence>
<feature type="domain" description="Prepilin type IV endopeptidase peptidase" evidence="8">
    <location>
        <begin position="102"/>
        <end position="201"/>
    </location>
</feature>
<dbReference type="InterPro" id="IPR000045">
    <property type="entry name" value="Prepilin_IV_endopep_pep"/>
</dbReference>
<evidence type="ECO:0000256" key="1">
    <source>
        <dbReference type="ARBA" id="ARBA00004651"/>
    </source>
</evidence>
<sequence>MELIAVFLIGLCIGSFFNVVIYRVPLGKSIVYPPSSCVNCDAKIPIPYLIPILGYLLTRGRCFSCSEKISFKYPLVELLGGVLGIVIYIYTTTLTQFILHYLFFMVLVAVTVVDLEKMIIPDSFNLVLTVIGVLEIIYTKSYFNLAVGFSLALFFFLIAVISKGGMGGGDIKLAFPLGLFLGGSLGVLAILLAFFIGGTVGVILLALGQSRKKAIPFAPYLVLGTTISYFFGEKIIRWYLQFFQI</sequence>
<dbReference type="STRING" id="1120989.SAMN02745227_00442"/>
<feature type="transmembrane region" description="Helical" evidence="7">
    <location>
        <begin position="42"/>
        <end position="58"/>
    </location>
</feature>
<dbReference type="Gene3D" id="1.20.120.1220">
    <property type="match status" value="1"/>
</dbReference>
<feature type="transmembrane region" description="Helical" evidence="7">
    <location>
        <begin position="122"/>
        <end position="139"/>
    </location>
</feature>
<keyword evidence="4 7" id="KW-0812">Transmembrane</keyword>
<keyword evidence="11" id="KW-1185">Reference proteome</keyword>
<dbReference type="Pfam" id="PF06750">
    <property type="entry name" value="A24_N_bact"/>
    <property type="match status" value="1"/>
</dbReference>
<dbReference type="AlphaFoldDB" id="A0A1M6LAY1"/>
<evidence type="ECO:0000256" key="2">
    <source>
        <dbReference type="ARBA" id="ARBA00005801"/>
    </source>
</evidence>
<dbReference type="GO" id="GO:0005886">
    <property type="term" value="C:plasma membrane"/>
    <property type="evidence" value="ECO:0007669"/>
    <property type="project" value="UniProtKB-SubCell"/>
</dbReference>
<organism evidence="10 11">
    <name type="scientific">Anaerobranca californiensis DSM 14826</name>
    <dbReference type="NCBI Taxonomy" id="1120989"/>
    <lineage>
        <taxon>Bacteria</taxon>
        <taxon>Bacillati</taxon>
        <taxon>Bacillota</taxon>
        <taxon>Clostridia</taxon>
        <taxon>Eubacteriales</taxon>
        <taxon>Proteinivoracaceae</taxon>
        <taxon>Anaerobranca</taxon>
    </lineage>
</organism>
<name>A0A1M6LAY1_9FIRM</name>
<keyword evidence="5 7" id="KW-1133">Transmembrane helix</keyword>
<gene>
    <name evidence="10" type="ORF">SAMN02745227_00442</name>
</gene>
<evidence type="ECO:0000256" key="7">
    <source>
        <dbReference type="SAM" id="Phobius"/>
    </source>
</evidence>
<protein>
    <submittedName>
        <fullName evidence="10">Type 4 prepilin peptidase 1 Aspartic peptidase. MEROPS family A24A</fullName>
    </submittedName>
</protein>
<dbReference type="InterPro" id="IPR050882">
    <property type="entry name" value="Prepilin_peptidase/N-MTase"/>
</dbReference>
<evidence type="ECO:0000259" key="9">
    <source>
        <dbReference type="Pfam" id="PF06750"/>
    </source>
</evidence>
<dbReference type="PANTHER" id="PTHR30487:SF0">
    <property type="entry name" value="PREPILIN LEADER PEPTIDASE_N-METHYLTRANSFERASE-RELATED"/>
    <property type="match status" value="1"/>
</dbReference>
<comment type="similarity">
    <text evidence="2">Belongs to the peptidase A24 family.</text>
</comment>
<dbReference type="GO" id="GO:0004190">
    <property type="term" value="F:aspartic-type endopeptidase activity"/>
    <property type="evidence" value="ECO:0007669"/>
    <property type="project" value="InterPro"/>
</dbReference>
<dbReference type="OrthoDB" id="9789291at2"/>
<keyword evidence="3" id="KW-1003">Cell membrane</keyword>
<feature type="domain" description="Prepilin peptidase A24 N-terminal" evidence="9">
    <location>
        <begin position="8"/>
        <end position="89"/>
    </location>
</feature>
<dbReference type="EMBL" id="FRAI01000005">
    <property type="protein sequence ID" value="SHJ68361.1"/>
    <property type="molecule type" value="Genomic_DNA"/>
</dbReference>
<feature type="transmembrane region" description="Helical" evidence="7">
    <location>
        <begin position="70"/>
        <end position="91"/>
    </location>
</feature>
<keyword evidence="6 7" id="KW-0472">Membrane</keyword>
<dbReference type="Pfam" id="PF01478">
    <property type="entry name" value="Peptidase_A24"/>
    <property type="match status" value="1"/>
</dbReference>
<evidence type="ECO:0000256" key="6">
    <source>
        <dbReference type="ARBA" id="ARBA00023136"/>
    </source>
</evidence>
<dbReference type="RefSeq" id="WP_072905863.1">
    <property type="nucleotide sequence ID" value="NZ_FRAI01000005.1"/>
</dbReference>
<evidence type="ECO:0000256" key="5">
    <source>
        <dbReference type="ARBA" id="ARBA00022989"/>
    </source>
</evidence>
<feature type="transmembrane region" description="Helical" evidence="7">
    <location>
        <begin position="177"/>
        <end position="208"/>
    </location>
</feature>
<dbReference type="GO" id="GO:0006465">
    <property type="term" value="P:signal peptide processing"/>
    <property type="evidence" value="ECO:0007669"/>
    <property type="project" value="TreeGrafter"/>
</dbReference>
<dbReference type="InterPro" id="IPR010627">
    <property type="entry name" value="Prepilin_pept_A24_N"/>
</dbReference>